<dbReference type="NCBIfam" id="TIGR04247">
    <property type="entry name" value="NosD_copper_fam"/>
    <property type="match status" value="1"/>
</dbReference>
<evidence type="ECO:0000256" key="2">
    <source>
        <dbReference type="ARBA" id="ARBA00022737"/>
    </source>
</evidence>
<dbReference type="SMART" id="SM00722">
    <property type="entry name" value="CASH"/>
    <property type="match status" value="2"/>
</dbReference>
<dbReference type="Pfam" id="PF05048">
    <property type="entry name" value="NosD"/>
    <property type="match status" value="1"/>
</dbReference>
<dbReference type="InterPro" id="IPR006633">
    <property type="entry name" value="Carb-bd_sugar_hydrolysis-dom"/>
</dbReference>
<dbReference type="PANTHER" id="PTHR22990">
    <property type="entry name" value="F-BOX ONLY PROTEIN"/>
    <property type="match status" value="1"/>
</dbReference>
<dbReference type="AlphaFoldDB" id="A0A5B7X2R9"/>
<dbReference type="InterPro" id="IPR007742">
    <property type="entry name" value="NosD_dom"/>
</dbReference>
<dbReference type="InterPro" id="IPR012334">
    <property type="entry name" value="Pectin_lyas_fold"/>
</dbReference>
<keyword evidence="2" id="KW-0677">Repeat</keyword>
<dbReference type="NCBIfam" id="TIGR03804">
    <property type="entry name" value="para_beta_helix"/>
    <property type="match status" value="2"/>
</dbReference>
<evidence type="ECO:0000256" key="3">
    <source>
        <dbReference type="ARBA" id="ARBA00022786"/>
    </source>
</evidence>
<feature type="domain" description="Carbohydrate-binding/sugar hydrolysis" evidence="4">
    <location>
        <begin position="251"/>
        <end position="354"/>
    </location>
</feature>
<dbReference type="EMBL" id="CP040812">
    <property type="protein sequence ID" value="QCY69002.1"/>
    <property type="molecule type" value="Genomic_DNA"/>
</dbReference>
<dbReference type="SUPFAM" id="SSF51126">
    <property type="entry name" value="Pectin lyase-like"/>
    <property type="match status" value="1"/>
</dbReference>
<dbReference type="InterPro" id="IPR011050">
    <property type="entry name" value="Pectin_lyase_fold/virulence"/>
</dbReference>
<keyword evidence="6" id="KW-1185">Reference proteome</keyword>
<dbReference type="InterPro" id="IPR022441">
    <property type="entry name" value="Para_beta_helix_rpt-2"/>
</dbReference>
<accession>A0A5B7X2R9</accession>
<dbReference type="KEGG" id="afla:FHG64_06045"/>
<dbReference type="PANTHER" id="PTHR22990:SF15">
    <property type="entry name" value="F-BOX ONLY PROTEIN 10"/>
    <property type="match status" value="1"/>
</dbReference>
<dbReference type="RefSeq" id="WP_139065584.1">
    <property type="nucleotide sequence ID" value="NZ_CP040812.1"/>
</dbReference>
<reference evidence="5 6" key="1">
    <citation type="submission" date="2019-06" db="EMBL/GenBank/DDBJ databases">
        <title>Complete genome sequence of Antarcticibacterium flavum KCTC 52984T from an Antarctic marine sediment.</title>
        <authorList>
            <person name="Lee Y.M."/>
            <person name="Shin S.C."/>
        </authorList>
    </citation>
    <scope>NUCLEOTIDE SEQUENCE [LARGE SCALE GENOMIC DNA]</scope>
    <source>
        <strain evidence="5 6">KCTC 52984</strain>
    </source>
</reference>
<dbReference type="InterPro" id="IPR026464">
    <property type="entry name" value="NosD_copper_fam"/>
</dbReference>
<comment type="pathway">
    <text evidence="1">Protein modification; protein ubiquitination.</text>
</comment>
<evidence type="ECO:0000313" key="6">
    <source>
        <dbReference type="Proteomes" id="UP000309016"/>
    </source>
</evidence>
<evidence type="ECO:0000313" key="5">
    <source>
        <dbReference type="EMBL" id="QCY69002.1"/>
    </source>
</evidence>
<dbReference type="Gene3D" id="2.160.20.10">
    <property type="entry name" value="Single-stranded right-handed beta-helix, Pectin lyase-like"/>
    <property type="match status" value="3"/>
</dbReference>
<name>A0A5B7X2R9_9FLAO</name>
<dbReference type="InterPro" id="IPR051550">
    <property type="entry name" value="SCF-Subunits/Alg-Epimerases"/>
</dbReference>
<feature type="domain" description="Carbohydrate-binding/sugar hydrolysis" evidence="4">
    <location>
        <begin position="39"/>
        <end position="187"/>
    </location>
</feature>
<protein>
    <submittedName>
        <fullName evidence="5">Nitrous oxide reductase family maturation protein NosD</fullName>
    </submittedName>
</protein>
<dbReference type="SMART" id="SM00710">
    <property type="entry name" value="PbH1"/>
    <property type="match status" value="10"/>
</dbReference>
<proteinExistence type="predicted"/>
<dbReference type="Proteomes" id="UP000309016">
    <property type="component" value="Chromosome"/>
</dbReference>
<organism evidence="5 6">
    <name type="scientific">Antarcticibacterium flavum</name>
    <dbReference type="NCBI Taxonomy" id="2058175"/>
    <lineage>
        <taxon>Bacteria</taxon>
        <taxon>Pseudomonadati</taxon>
        <taxon>Bacteroidota</taxon>
        <taxon>Flavobacteriia</taxon>
        <taxon>Flavobacteriales</taxon>
        <taxon>Flavobacteriaceae</taxon>
        <taxon>Antarcticibacterium</taxon>
    </lineage>
</organism>
<dbReference type="InterPro" id="IPR006626">
    <property type="entry name" value="PbH1"/>
</dbReference>
<keyword evidence="3" id="KW-0833">Ubl conjugation pathway</keyword>
<gene>
    <name evidence="5" type="primary">nosD</name>
    <name evidence="5" type="ORF">FHG64_06045</name>
</gene>
<evidence type="ECO:0000256" key="1">
    <source>
        <dbReference type="ARBA" id="ARBA00004906"/>
    </source>
</evidence>
<sequence>MRYLSFIFFVLFTATGFGKEITVCATCEVKTVKHAVELAESGDTIIIEAGVYKENDINIINKTLHIIGRGLPVIDAEMKGTAFGIRAEGVIIEGLKIRNIGRSHTKDFAAILLNGSNGFTLKNNVLENVFFGMLIEKSTKGLIENNKITSTGGTESNSGNGIHLWNCSEITIRNNKVSGMRDGIYIEFGKQCLVTENVCHDNIRYGLHFMFSDNNKYISNTFEKNGAGVAVMFSKHIEMKKNLFKKSWGSASYGLLLKEITDATLQHNIFEDNTIAVNADGTTRVKFLENDFYNNGYAVKVHGGAYTTSFTRNNFRYNSFDIAFSGRLNDNSFTGNYWSDYTGYDLNRDNVGDVPYRPVKLFSYLVNQTPEAIVLLRSTFIDLLDFSEKVSPIFTPAELIDHEPQMRRIKW</sequence>
<evidence type="ECO:0000259" key="4">
    <source>
        <dbReference type="SMART" id="SM00722"/>
    </source>
</evidence>
<dbReference type="OrthoDB" id="9767990at2"/>